<dbReference type="OrthoDB" id="9805247at2"/>
<proteinExistence type="predicted"/>
<gene>
    <name evidence="1" type="ORF">CVS30_17120</name>
</gene>
<organism evidence="1 2">
    <name type="scientific">Arthrobacter psychrolactophilus</name>
    <dbReference type="NCBI Taxonomy" id="92442"/>
    <lineage>
        <taxon>Bacteria</taxon>
        <taxon>Bacillati</taxon>
        <taxon>Actinomycetota</taxon>
        <taxon>Actinomycetes</taxon>
        <taxon>Micrococcales</taxon>
        <taxon>Micrococcaceae</taxon>
        <taxon>Arthrobacter</taxon>
    </lineage>
</organism>
<dbReference type="InterPro" id="IPR009267">
    <property type="entry name" value="NTP_transf_6"/>
</dbReference>
<dbReference type="PANTHER" id="PTHR39166">
    <property type="entry name" value="BLL1166 PROTEIN"/>
    <property type="match status" value="1"/>
</dbReference>
<accession>A0A2V5IKH9</accession>
<evidence type="ECO:0000313" key="2">
    <source>
        <dbReference type="Proteomes" id="UP000247980"/>
    </source>
</evidence>
<dbReference type="AlphaFoldDB" id="A0A2V5IKH9"/>
<dbReference type="PANTHER" id="PTHR39166:SF1">
    <property type="entry name" value="BLL1166 PROTEIN"/>
    <property type="match status" value="1"/>
</dbReference>
<name>A0A2V5IKH9_9MICC</name>
<evidence type="ECO:0008006" key="3">
    <source>
        <dbReference type="Google" id="ProtNLM"/>
    </source>
</evidence>
<sequence length="203" mass="22955">MTKLRQDRAVSNHDEKLFLDYIHRNPINGQILQLAPQLGISDWWLTAGALFQTVWNILEGKDPQAGIRDYDLFYFDADTSYEAEDAVIQRAKELFSSLGVDVEVRNEARVHLWYEEHFGVPAVAFTSTSDAIDHFAAKTCCFAVTADTAGTLKTYAPHGFKDLFAHKVVPNPILAPRDIYEAKTKRWSKVWPSLTVLPWPSAS</sequence>
<dbReference type="Proteomes" id="UP000247980">
    <property type="component" value="Unassembled WGS sequence"/>
</dbReference>
<comment type="caution">
    <text evidence="1">The sequence shown here is derived from an EMBL/GenBank/DDBJ whole genome shotgun (WGS) entry which is preliminary data.</text>
</comment>
<reference evidence="1 2" key="1">
    <citation type="submission" date="2018-05" db="EMBL/GenBank/DDBJ databases">
        <title>Genetic diversity of glacier-inhabiting Cryobacterium bacteria in China and description of Cryobacterium mengkeensis sp. nov. and Arthrobacter glacialis sp. nov.</title>
        <authorList>
            <person name="Liu Q."/>
            <person name="Xin Y.-H."/>
        </authorList>
    </citation>
    <scope>NUCLEOTIDE SEQUENCE [LARGE SCALE GENOMIC DNA]</scope>
    <source>
        <strain evidence="1 2">B7</strain>
    </source>
</reference>
<dbReference type="EMBL" id="QJVC01000028">
    <property type="protein sequence ID" value="PYI37169.1"/>
    <property type="molecule type" value="Genomic_DNA"/>
</dbReference>
<keyword evidence="2" id="KW-1185">Reference proteome</keyword>
<evidence type="ECO:0000313" key="1">
    <source>
        <dbReference type="EMBL" id="PYI37169.1"/>
    </source>
</evidence>
<dbReference type="Pfam" id="PF06042">
    <property type="entry name" value="NTP_transf_6"/>
    <property type="match status" value="1"/>
</dbReference>
<protein>
    <recommendedName>
        <fullName evidence="3">Nucleotidyltransferase family protein</fullName>
    </recommendedName>
</protein>